<dbReference type="PATRIC" id="fig|1193502.14.peg.246"/>
<dbReference type="NCBIfam" id="TIGR00087">
    <property type="entry name" value="surE"/>
    <property type="match status" value="1"/>
</dbReference>
<dbReference type="EC" id="3.1.3.5" evidence="9"/>
<dbReference type="GO" id="GO:0005737">
    <property type="term" value="C:cytoplasm"/>
    <property type="evidence" value="ECO:0007669"/>
    <property type="project" value="UniProtKB-SubCell"/>
</dbReference>
<comment type="subcellular location">
    <subcellularLocation>
        <location evidence="3 9">Cytoplasm</location>
    </subcellularLocation>
</comment>
<comment type="similarity">
    <text evidence="4 9">Belongs to the SurE nucleotidase family.</text>
</comment>
<dbReference type="STRING" id="1193502.SHALO_0241"/>
<proteinExistence type="inferred from homology"/>
<accession>A0A1D7TG87</accession>
<dbReference type="GO" id="GO:0008253">
    <property type="term" value="F:5'-nucleotidase activity"/>
    <property type="evidence" value="ECO:0007669"/>
    <property type="project" value="UniProtKB-UniRule"/>
</dbReference>
<dbReference type="GO" id="GO:0008254">
    <property type="term" value="F:3'-nucleotidase activity"/>
    <property type="evidence" value="ECO:0007669"/>
    <property type="project" value="TreeGrafter"/>
</dbReference>
<dbReference type="RefSeq" id="WP_069477019.1">
    <property type="nucleotide sequence ID" value="NZ_CP017111.1"/>
</dbReference>
<evidence type="ECO:0000256" key="9">
    <source>
        <dbReference type="HAMAP-Rule" id="MF_00060"/>
    </source>
</evidence>
<dbReference type="NCBIfam" id="NF001494">
    <property type="entry name" value="PRK00346.2-4"/>
    <property type="match status" value="1"/>
</dbReference>
<dbReference type="NCBIfam" id="NF001490">
    <property type="entry name" value="PRK00346.1-4"/>
    <property type="match status" value="1"/>
</dbReference>
<feature type="binding site" evidence="9">
    <location>
        <position position="10"/>
    </location>
    <ligand>
        <name>a divalent metal cation</name>
        <dbReference type="ChEBI" id="CHEBI:60240"/>
    </ligand>
</feature>
<dbReference type="InterPro" id="IPR030048">
    <property type="entry name" value="SurE"/>
</dbReference>
<evidence type="ECO:0000256" key="8">
    <source>
        <dbReference type="ARBA" id="ARBA00022801"/>
    </source>
</evidence>
<dbReference type="HAMAP" id="MF_00060">
    <property type="entry name" value="SurE"/>
    <property type="match status" value="1"/>
</dbReference>
<dbReference type="Pfam" id="PF01975">
    <property type="entry name" value="SurE"/>
    <property type="match status" value="1"/>
</dbReference>
<dbReference type="PANTHER" id="PTHR30457:SF12">
    <property type="entry name" value="5'_3'-NUCLEOTIDASE SURE"/>
    <property type="match status" value="1"/>
</dbReference>
<keyword evidence="7 9" id="KW-0547">Nucleotide-binding</keyword>
<evidence type="ECO:0000313" key="11">
    <source>
        <dbReference type="EMBL" id="AOO64038.1"/>
    </source>
</evidence>
<dbReference type="InterPro" id="IPR002828">
    <property type="entry name" value="SurE-like_Pase/nucleotidase"/>
</dbReference>
<feature type="binding site" evidence="9">
    <location>
        <position position="9"/>
    </location>
    <ligand>
        <name>a divalent metal cation</name>
        <dbReference type="ChEBI" id="CHEBI:60240"/>
    </ligand>
</feature>
<dbReference type="InterPro" id="IPR036523">
    <property type="entry name" value="SurE-like_sf"/>
</dbReference>
<dbReference type="GO" id="GO:0000166">
    <property type="term" value="F:nucleotide binding"/>
    <property type="evidence" value="ECO:0007669"/>
    <property type="project" value="UniProtKB-KW"/>
</dbReference>
<evidence type="ECO:0000256" key="2">
    <source>
        <dbReference type="ARBA" id="ARBA00001946"/>
    </source>
</evidence>
<evidence type="ECO:0000259" key="10">
    <source>
        <dbReference type="Pfam" id="PF01975"/>
    </source>
</evidence>
<evidence type="ECO:0000313" key="12">
    <source>
        <dbReference type="Proteomes" id="UP000094609"/>
    </source>
</evidence>
<evidence type="ECO:0000256" key="5">
    <source>
        <dbReference type="ARBA" id="ARBA00022490"/>
    </source>
</evidence>
<keyword evidence="6 9" id="KW-0479">Metal-binding</keyword>
<dbReference type="Proteomes" id="UP000094609">
    <property type="component" value="Chromosome"/>
</dbReference>
<feature type="domain" description="Survival protein SurE-like phosphatase/nucleotidase" evidence="10">
    <location>
        <begin position="4"/>
        <end position="196"/>
    </location>
</feature>
<evidence type="ECO:0000256" key="1">
    <source>
        <dbReference type="ARBA" id="ARBA00000815"/>
    </source>
</evidence>
<keyword evidence="12" id="KW-1185">Reference proteome</keyword>
<comment type="function">
    <text evidence="9">Nucleotidase that shows phosphatase activity on nucleoside 5'-monophosphates.</text>
</comment>
<dbReference type="AlphaFoldDB" id="A0A1D7TG87"/>
<comment type="cofactor">
    <cofactor evidence="9">
        <name>a divalent metal cation</name>
        <dbReference type="ChEBI" id="CHEBI:60240"/>
    </cofactor>
    <text evidence="9">Binds 1 divalent metal cation per subunit.</text>
</comment>
<organism evidence="11 12">
    <name type="scientific">Sulfurospirillum halorespirans DSM 13726</name>
    <dbReference type="NCBI Taxonomy" id="1193502"/>
    <lineage>
        <taxon>Bacteria</taxon>
        <taxon>Pseudomonadati</taxon>
        <taxon>Campylobacterota</taxon>
        <taxon>Epsilonproteobacteria</taxon>
        <taxon>Campylobacterales</taxon>
        <taxon>Sulfurospirillaceae</taxon>
        <taxon>Sulfurospirillum</taxon>
    </lineage>
</organism>
<comment type="cofactor">
    <cofactor evidence="2">
        <name>Mg(2+)</name>
        <dbReference type="ChEBI" id="CHEBI:18420"/>
    </cofactor>
</comment>
<dbReference type="GO" id="GO:0004309">
    <property type="term" value="F:exopolyphosphatase activity"/>
    <property type="evidence" value="ECO:0007669"/>
    <property type="project" value="TreeGrafter"/>
</dbReference>
<reference evidence="12" key="1">
    <citation type="submission" date="2016-08" db="EMBL/GenBank/DDBJ databases">
        <title>Complete genome sequence of the organohalide-respiring Epsilonproteobacterium Sulfurospirillum halorespirans.</title>
        <authorList>
            <person name="Goris T."/>
            <person name="Zimmermann J."/>
            <person name="Schenz B."/>
            <person name="Lemos M."/>
            <person name="Hackermueller J."/>
            <person name="Diekert G."/>
        </authorList>
    </citation>
    <scope>NUCLEOTIDE SEQUENCE [LARGE SCALE GENOMIC DNA]</scope>
    <source>
        <strain>DSM 13726</strain>
        <strain evidence="12">PCE-M2</strain>
    </source>
</reference>
<keyword evidence="5 9" id="KW-0963">Cytoplasm</keyword>
<dbReference type="GO" id="GO:0046872">
    <property type="term" value="F:metal ion binding"/>
    <property type="evidence" value="ECO:0007669"/>
    <property type="project" value="UniProtKB-UniRule"/>
</dbReference>
<evidence type="ECO:0000256" key="6">
    <source>
        <dbReference type="ARBA" id="ARBA00022723"/>
    </source>
</evidence>
<feature type="binding site" evidence="9">
    <location>
        <position position="95"/>
    </location>
    <ligand>
        <name>a divalent metal cation</name>
        <dbReference type="ChEBI" id="CHEBI:60240"/>
    </ligand>
</feature>
<dbReference type="Gene3D" id="3.40.1210.10">
    <property type="entry name" value="Survival protein SurE-like phosphatase/nucleotidase"/>
    <property type="match status" value="1"/>
</dbReference>
<dbReference type="PANTHER" id="PTHR30457">
    <property type="entry name" value="5'-NUCLEOTIDASE SURE"/>
    <property type="match status" value="1"/>
</dbReference>
<dbReference type="SUPFAM" id="SSF64167">
    <property type="entry name" value="SurE-like"/>
    <property type="match status" value="1"/>
</dbReference>
<evidence type="ECO:0000256" key="7">
    <source>
        <dbReference type="ARBA" id="ARBA00022741"/>
    </source>
</evidence>
<protein>
    <recommendedName>
        <fullName evidence="9">5'-nucleotidase SurE</fullName>
        <ecNumber evidence="9">3.1.3.5</ecNumber>
    </recommendedName>
    <alternativeName>
        <fullName evidence="9">Nucleoside 5'-monophosphate phosphohydrolase</fullName>
    </alternativeName>
</protein>
<name>A0A1D7TG87_9BACT</name>
<gene>
    <name evidence="9" type="primary">surE</name>
    <name evidence="11" type="ORF">SHALO_0241</name>
</gene>
<dbReference type="KEGG" id="shal:SHALO_0241"/>
<evidence type="ECO:0000256" key="3">
    <source>
        <dbReference type="ARBA" id="ARBA00004496"/>
    </source>
</evidence>
<comment type="catalytic activity">
    <reaction evidence="1 9">
        <text>a ribonucleoside 5'-phosphate + H2O = a ribonucleoside + phosphate</text>
        <dbReference type="Rhea" id="RHEA:12484"/>
        <dbReference type="ChEBI" id="CHEBI:15377"/>
        <dbReference type="ChEBI" id="CHEBI:18254"/>
        <dbReference type="ChEBI" id="CHEBI:43474"/>
        <dbReference type="ChEBI" id="CHEBI:58043"/>
        <dbReference type="EC" id="3.1.3.5"/>
    </reaction>
</comment>
<sequence length="261" mass="28772">MKRILITNDDGFESAGLHALARALRPLGQVTIVAPTSEKSACGHSLTLTRPLRFVAIGDDFFKLDDGTPTDCIYLSLNALFEGESKPDLIVSGINKGSNLGEDITYSGTASAAMEAALHGVPSIAISQVYTGGPQNIELTHGYDLAEQTVYDLAKRILDGTFPLAERRFLNVNIPPLKPEECKGYKITRAGYRMYGNDAHLHRNPRGEEYYWLGVHTLEWKKGVTDDCDLSAIDEGYVSITPIKLDMTAHDELETLKEWIK</sequence>
<dbReference type="EMBL" id="CP017111">
    <property type="protein sequence ID" value="AOO64038.1"/>
    <property type="molecule type" value="Genomic_DNA"/>
</dbReference>
<evidence type="ECO:0000256" key="4">
    <source>
        <dbReference type="ARBA" id="ARBA00011062"/>
    </source>
</evidence>
<dbReference type="FunFam" id="3.40.1210.10:FF:000001">
    <property type="entry name" value="5'/3'-nucleotidase SurE"/>
    <property type="match status" value="1"/>
</dbReference>
<keyword evidence="8 9" id="KW-0378">Hydrolase</keyword>
<feature type="binding site" evidence="9">
    <location>
        <position position="40"/>
    </location>
    <ligand>
        <name>a divalent metal cation</name>
        <dbReference type="ChEBI" id="CHEBI:60240"/>
    </ligand>
</feature>